<dbReference type="Proteomes" id="UP000050761">
    <property type="component" value="Unassembled WGS sequence"/>
</dbReference>
<evidence type="ECO:0000259" key="2">
    <source>
        <dbReference type="Pfam" id="PF22964"/>
    </source>
</evidence>
<accession>A0A3P7YXF6</accession>
<name>A0A3P7YXF6_HELPZ</name>
<dbReference type="OrthoDB" id="5783533at2759"/>
<gene>
    <name evidence="4" type="ORF">HPBE_LOCUS12744</name>
</gene>
<proteinExistence type="predicted"/>
<dbReference type="Gene3D" id="1.25.10.10">
    <property type="entry name" value="Leucine-rich Repeat Variant"/>
    <property type="match status" value="1"/>
</dbReference>
<dbReference type="WBParaSite" id="HPBE_0001274301-mRNA-1">
    <property type="protein sequence ID" value="HPBE_0001274301-mRNA-1"/>
    <property type="gene ID" value="HPBE_0001274301"/>
</dbReference>
<reference evidence="4 5" key="1">
    <citation type="submission" date="2018-11" db="EMBL/GenBank/DDBJ databases">
        <authorList>
            <consortium name="Pathogen Informatics"/>
        </authorList>
    </citation>
    <scope>NUCLEOTIDE SEQUENCE [LARGE SCALE GENOMIC DNA]</scope>
</reference>
<dbReference type="InterPro" id="IPR016024">
    <property type="entry name" value="ARM-type_fold"/>
</dbReference>
<dbReference type="Gene3D" id="3.80.10.10">
    <property type="entry name" value="Ribonuclease Inhibitor"/>
    <property type="match status" value="1"/>
</dbReference>
<dbReference type="InterPro" id="IPR051341">
    <property type="entry name" value="Zyg-11_UBL_adapter"/>
</dbReference>
<evidence type="ECO:0000313" key="5">
    <source>
        <dbReference type="Proteomes" id="UP000050761"/>
    </source>
</evidence>
<dbReference type="EMBL" id="UZAH01027620">
    <property type="protein sequence ID" value="VDO93426.1"/>
    <property type="molecule type" value="Genomic_DNA"/>
</dbReference>
<reference evidence="6" key="2">
    <citation type="submission" date="2019-09" db="UniProtKB">
        <authorList>
            <consortium name="WormBaseParasite"/>
        </authorList>
    </citation>
    <scope>IDENTIFICATION</scope>
</reference>
<evidence type="ECO:0000313" key="4">
    <source>
        <dbReference type="EMBL" id="VDO93426.1"/>
    </source>
</evidence>
<keyword evidence="5" id="KW-1185">Reference proteome</keyword>
<dbReference type="Pfam" id="PF22964">
    <property type="entry name" value="ZER1-like_2nd"/>
    <property type="match status" value="1"/>
</dbReference>
<protein>
    <submittedName>
        <fullName evidence="6">Zyg eleven-related protein 1</fullName>
    </submittedName>
</protein>
<dbReference type="InterPro" id="IPR032675">
    <property type="entry name" value="LRR_dom_sf"/>
</dbReference>
<dbReference type="SUPFAM" id="SSF48371">
    <property type="entry name" value="ARM repeat"/>
    <property type="match status" value="1"/>
</dbReference>
<dbReference type="AlphaFoldDB" id="A0A3P7YXF6"/>
<dbReference type="PANTHER" id="PTHR12904">
    <property type="match status" value="1"/>
</dbReference>
<dbReference type="InterPro" id="IPR056845">
    <property type="entry name" value="LRR_Zer-1"/>
</dbReference>
<dbReference type="Pfam" id="PF25013">
    <property type="entry name" value="LRR_Zer-1"/>
    <property type="match status" value="1"/>
</dbReference>
<dbReference type="PANTHER" id="PTHR12904:SF23">
    <property type="entry name" value="PROTEIN ZER-1 HOMOLOG"/>
    <property type="match status" value="1"/>
</dbReference>
<evidence type="ECO:0000313" key="6">
    <source>
        <dbReference type="WBParaSite" id="HPBE_0001274301-mRNA-1"/>
    </source>
</evidence>
<keyword evidence="1" id="KW-0833">Ubl conjugation pathway</keyword>
<evidence type="ECO:0000259" key="3">
    <source>
        <dbReference type="Pfam" id="PF25013"/>
    </source>
</evidence>
<feature type="domain" description="Zer-1-like leucine-rich repeats region" evidence="3">
    <location>
        <begin position="132"/>
        <end position="257"/>
    </location>
</feature>
<dbReference type="SUPFAM" id="SSF52058">
    <property type="entry name" value="L domain-like"/>
    <property type="match status" value="1"/>
</dbReference>
<organism evidence="4">
    <name type="scientific">Heligmosomoides polygyrus</name>
    <name type="common">Parasitic roundworm</name>
    <dbReference type="NCBI Taxonomy" id="6339"/>
    <lineage>
        <taxon>Eukaryota</taxon>
        <taxon>Metazoa</taxon>
        <taxon>Ecdysozoa</taxon>
        <taxon>Nematoda</taxon>
        <taxon>Chromadorea</taxon>
        <taxon>Rhabditida</taxon>
        <taxon>Rhabditina</taxon>
        <taxon>Rhabditomorpha</taxon>
        <taxon>Strongyloidea</taxon>
        <taxon>Heligmosomidae</taxon>
        <taxon>Heligmosomoides</taxon>
    </lineage>
</organism>
<dbReference type="InterPro" id="IPR011989">
    <property type="entry name" value="ARM-like"/>
</dbReference>
<dbReference type="FunFam" id="1.25.10.10:FF:000638">
    <property type="entry name" value="Zyg eleven-related protein 1"/>
    <property type="match status" value="1"/>
</dbReference>
<dbReference type="GO" id="GO:0031462">
    <property type="term" value="C:Cul2-RING ubiquitin ligase complex"/>
    <property type="evidence" value="ECO:0007669"/>
    <property type="project" value="TreeGrafter"/>
</dbReference>
<sequence length="681" mass="77450">MQCFQGISDETNALLDQRNVTFPNLRSLKMTSMELLSRPPPRRYAYPCGLVSFRTSSSLPLLFVLVEMRFLRCSSSFIGGISPIAHQKIIQEEEREPPVFTSRCPGVTALALPKVRRFPEDEENSPNDLLRRVFEPLKDLRVLDLSYWNRMEDLRCVHPLHLTTLILFDVPDLYRTIDSIITLTELRFLDLSQSSRDTGLYPRPVTALHKLVTNLKQLTCLDISSTNLAAQPSNVRSDIVGLRFLSKPLDFIGLFNCENASHFGEIPAKHISGDANEDQVIMALQMYKDRAGLLQSVLNESYQLYRFGNSNPLVRHTEALHLVLNAMQNHLEDSTLQIAGSASLFYIIRKVAMNRDTKKRVVSALLSGMETHMEEQVMVRNCCLSLCQFEIPQEILFDYSRLAILLVTVLQHHNADNLTQRIVVFLLNSMACHVEGDQKVQVGSFGAIEMILDQIRRKLATNMCDDVMEVGWSFLWNITDETPVNCERFLKADGLLLFHKCFDAFRNERELVRNMMGLIGNIAEVDGLRSQLMNDDYVKIFSALLDVVEDSIEISYNSAGVLAHMVSDGEEAWSGLTVKREQVMASVVKATETWRLDTRRFINYRSFRPIIRLLPLWHAYASQHWAVWALANLTTTDGAKYCAYVADEGGIPLLQELVSDARTTEPVRRLAKVVLVNIESW</sequence>
<dbReference type="InterPro" id="IPR055142">
    <property type="entry name" value="ZER1-like_C"/>
</dbReference>
<feature type="domain" description="Protein zer-1 homolog-like C-terminal" evidence="2">
    <location>
        <begin position="326"/>
        <end position="679"/>
    </location>
</feature>
<evidence type="ECO:0000256" key="1">
    <source>
        <dbReference type="ARBA" id="ARBA00022786"/>
    </source>
</evidence>